<feature type="compositionally biased region" description="Polar residues" evidence="1">
    <location>
        <begin position="48"/>
        <end position="69"/>
    </location>
</feature>
<accession>A0A5N5I0V7</accession>
<name>A0A5N5I0V7_9ROSA</name>
<evidence type="ECO:0000313" key="3">
    <source>
        <dbReference type="Proteomes" id="UP000327157"/>
    </source>
</evidence>
<feature type="region of interest" description="Disordered" evidence="1">
    <location>
        <begin position="41"/>
        <end position="69"/>
    </location>
</feature>
<evidence type="ECO:0000256" key="1">
    <source>
        <dbReference type="SAM" id="MobiDB-lite"/>
    </source>
</evidence>
<dbReference type="Proteomes" id="UP000327157">
    <property type="component" value="Chromosome 12"/>
</dbReference>
<reference evidence="2 3" key="3">
    <citation type="submission" date="2019-11" db="EMBL/GenBank/DDBJ databases">
        <title>A de novo genome assembly of a pear dwarfing rootstock.</title>
        <authorList>
            <person name="Wang F."/>
            <person name="Wang J."/>
            <person name="Li S."/>
            <person name="Zhang Y."/>
            <person name="Fang M."/>
            <person name="Ma L."/>
            <person name="Zhao Y."/>
            <person name="Jiang S."/>
        </authorList>
    </citation>
    <scope>NUCLEOTIDE SEQUENCE [LARGE SCALE GENOMIC DNA]</scope>
    <source>
        <strain evidence="2">S2</strain>
        <tissue evidence="2">Leaf</tissue>
    </source>
</reference>
<sequence>MEPRPVNPVDAADPVAPRVSQAPTLSTSSVLLLVSSSRGHCCPRTPDETSASTTDASGSQHAKKNTQGPCRQLKMAKVTQVTNRCITIEFKDCTLAHNIGHIIQTCCPMQWKSWKTMSDKLRTKVCAQLSILTKTLDQTLKRRPGTYCKGMGNAWQRELRTSSSSQSKSEVTTLKAEVADLRTELASYKSHMSLIVQALS</sequence>
<gene>
    <name evidence="2" type="ORF">D8674_008829</name>
</gene>
<proteinExistence type="predicted"/>
<feature type="region of interest" description="Disordered" evidence="1">
    <location>
        <begin position="1"/>
        <end position="21"/>
    </location>
</feature>
<comment type="caution">
    <text evidence="2">The sequence shown here is derived from an EMBL/GenBank/DDBJ whole genome shotgun (WGS) entry which is preliminary data.</text>
</comment>
<organism evidence="2 3">
    <name type="scientific">Pyrus ussuriensis x Pyrus communis</name>
    <dbReference type="NCBI Taxonomy" id="2448454"/>
    <lineage>
        <taxon>Eukaryota</taxon>
        <taxon>Viridiplantae</taxon>
        <taxon>Streptophyta</taxon>
        <taxon>Embryophyta</taxon>
        <taxon>Tracheophyta</taxon>
        <taxon>Spermatophyta</taxon>
        <taxon>Magnoliopsida</taxon>
        <taxon>eudicotyledons</taxon>
        <taxon>Gunneridae</taxon>
        <taxon>Pentapetalae</taxon>
        <taxon>rosids</taxon>
        <taxon>fabids</taxon>
        <taxon>Rosales</taxon>
        <taxon>Rosaceae</taxon>
        <taxon>Amygdaloideae</taxon>
        <taxon>Maleae</taxon>
        <taxon>Pyrus</taxon>
    </lineage>
</organism>
<evidence type="ECO:0000313" key="2">
    <source>
        <dbReference type="EMBL" id="KAB2631310.1"/>
    </source>
</evidence>
<keyword evidence="3" id="KW-1185">Reference proteome</keyword>
<dbReference type="AlphaFoldDB" id="A0A5N5I0V7"/>
<protein>
    <submittedName>
        <fullName evidence="2">Uncharacterized protein</fullName>
    </submittedName>
</protein>
<reference evidence="3" key="2">
    <citation type="submission" date="2019-10" db="EMBL/GenBank/DDBJ databases">
        <title>A de novo genome assembly of a pear dwarfing rootstock.</title>
        <authorList>
            <person name="Wang F."/>
            <person name="Wang J."/>
            <person name="Li S."/>
            <person name="Zhang Y."/>
            <person name="Fang M."/>
            <person name="Ma L."/>
            <person name="Zhao Y."/>
            <person name="Jiang S."/>
        </authorList>
    </citation>
    <scope>NUCLEOTIDE SEQUENCE [LARGE SCALE GENOMIC DNA]</scope>
</reference>
<dbReference type="EMBL" id="SMOL01000143">
    <property type="protein sequence ID" value="KAB2631310.1"/>
    <property type="molecule type" value="Genomic_DNA"/>
</dbReference>
<reference evidence="2 3" key="1">
    <citation type="submission" date="2019-09" db="EMBL/GenBank/DDBJ databases">
        <authorList>
            <person name="Ou C."/>
        </authorList>
    </citation>
    <scope>NUCLEOTIDE SEQUENCE [LARGE SCALE GENOMIC DNA]</scope>
    <source>
        <strain evidence="2">S2</strain>
        <tissue evidence="2">Leaf</tissue>
    </source>
</reference>